<dbReference type="STRING" id="262004.SAMN04489796_106146"/>
<evidence type="ECO:0000313" key="3">
    <source>
        <dbReference type="Proteomes" id="UP000199492"/>
    </source>
</evidence>
<proteinExistence type="predicted"/>
<keyword evidence="3" id="KW-1185">Reference proteome</keyword>
<evidence type="ECO:0000313" key="2">
    <source>
        <dbReference type="EMBL" id="SDI02305.1"/>
    </source>
</evidence>
<dbReference type="AlphaFoldDB" id="A0A1G8H6R8"/>
<sequence length="51" mass="5729">MNSKKLIDDKTKAKLIEVGEVILYWIGGIILISVCSVILYYLVSLVLLFVT</sequence>
<dbReference type="Proteomes" id="UP000199492">
    <property type="component" value="Unassembled WGS sequence"/>
</dbReference>
<organism evidence="2 3">
    <name type="scientific">Winogradskyella thalassocola</name>
    <dbReference type="NCBI Taxonomy" id="262004"/>
    <lineage>
        <taxon>Bacteria</taxon>
        <taxon>Pseudomonadati</taxon>
        <taxon>Bacteroidota</taxon>
        <taxon>Flavobacteriia</taxon>
        <taxon>Flavobacteriales</taxon>
        <taxon>Flavobacteriaceae</taxon>
        <taxon>Winogradskyella</taxon>
    </lineage>
</organism>
<name>A0A1G8H6R8_9FLAO</name>
<keyword evidence="1" id="KW-0812">Transmembrane</keyword>
<evidence type="ECO:0000256" key="1">
    <source>
        <dbReference type="SAM" id="Phobius"/>
    </source>
</evidence>
<gene>
    <name evidence="2" type="ORF">SAMN04489796_106146</name>
</gene>
<keyword evidence="1" id="KW-1133">Transmembrane helix</keyword>
<protein>
    <submittedName>
        <fullName evidence="2">Uncharacterized protein</fullName>
    </submittedName>
</protein>
<accession>A0A1G8H6R8</accession>
<dbReference type="EMBL" id="FNCZ01000006">
    <property type="protein sequence ID" value="SDI02305.1"/>
    <property type="molecule type" value="Genomic_DNA"/>
</dbReference>
<keyword evidence="1" id="KW-0472">Membrane</keyword>
<reference evidence="3" key="1">
    <citation type="submission" date="2016-10" db="EMBL/GenBank/DDBJ databases">
        <authorList>
            <person name="Varghese N."/>
            <person name="Submissions S."/>
        </authorList>
    </citation>
    <scope>NUCLEOTIDE SEQUENCE [LARGE SCALE GENOMIC DNA]</scope>
    <source>
        <strain evidence="3">DSM 15363</strain>
    </source>
</reference>
<feature type="transmembrane region" description="Helical" evidence="1">
    <location>
        <begin position="21"/>
        <end position="50"/>
    </location>
</feature>